<evidence type="ECO:0008006" key="3">
    <source>
        <dbReference type="Google" id="ProtNLM"/>
    </source>
</evidence>
<comment type="caution">
    <text evidence="1">The sequence shown here is derived from an EMBL/GenBank/DDBJ whole genome shotgun (WGS) entry which is preliminary data.</text>
</comment>
<dbReference type="RefSeq" id="WP_406793106.1">
    <property type="nucleotide sequence ID" value="NZ_JBJHZX010000024.1"/>
</dbReference>
<keyword evidence="2" id="KW-1185">Reference proteome</keyword>
<proteinExistence type="predicted"/>
<protein>
    <recommendedName>
        <fullName evidence="3">Phage head-tail adapter protein</fullName>
    </recommendedName>
</protein>
<accession>A0ABW8SP68</accession>
<reference evidence="1 2" key="1">
    <citation type="submission" date="2024-11" db="EMBL/GenBank/DDBJ databases">
        <authorList>
            <person name="Heng Y.C."/>
            <person name="Lim A.C.H."/>
            <person name="Lee J.K.Y."/>
            <person name="Kittelmann S."/>
        </authorList>
    </citation>
    <scope>NUCLEOTIDE SEQUENCE [LARGE SCALE GENOMIC DNA]</scope>
    <source>
        <strain evidence="1 2">WILCCON 0269</strain>
    </source>
</reference>
<gene>
    <name evidence="1" type="ORF">ACJDU8_15750</name>
</gene>
<sequence>MKIKTPTEFIPFSDGVCNIYTIDDNESKTYKYENLGFTNRVLGFKRFFEAQGNKMAISKVIRIPQLNNIDTYDHVEIGSEVYDIKIVQKMHDTNPVSLDLTLQLQ</sequence>
<evidence type="ECO:0000313" key="2">
    <source>
        <dbReference type="Proteomes" id="UP001623660"/>
    </source>
</evidence>
<dbReference type="Proteomes" id="UP001623660">
    <property type="component" value="Unassembled WGS sequence"/>
</dbReference>
<evidence type="ECO:0000313" key="1">
    <source>
        <dbReference type="EMBL" id="MFL0197001.1"/>
    </source>
</evidence>
<name>A0ABW8SP68_9CLOT</name>
<organism evidence="1 2">
    <name type="scientific">Candidatus Clostridium eludens</name>
    <dbReference type="NCBI Taxonomy" id="3381663"/>
    <lineage>
        <taxon>Bacteria</taxon>
        <taxon>Bacillati</taxon>
        <taxon>Bacillota</taxon>
        <taxon>Clostridia</taxon>
        <taxon>Eubacteriales</taxon>
        <taxon>Clostridiaceae</taxon>
        <taxon>Clostridium</taxon>
    </lineage>
</organism>
<dbReference type="EMBL" id="JBJHZX010000024">
    <property type="protein sequence ID" value="MFL0197001.1"/>
    <property type="molecule type" value="Genomic_DNA"/>
</dbReference>